<name>A0A5A7P496_STRAF</name>
<gene>
    <name evidence="1" type="ORF">STAS_03093</name>
</gene>
<keyword evidence="2" id="KW-1185">Reference proteome</keyword>
<dbReference type="Proteomes" id="UP000325081">
    <property type="component" value="Unassembled WGS sequence"/>
</dbReference>
<dbReference type="AlphaFoldDB" id="A0A5A7P496"/>
<dbReference type="EMBL" id="BKCP01001780">
    <property type="protein sequence ID" value="GER27391.1"/>
    <property type="molecule type" value="Genomic_DNA"/>
</dbReference>
<keyword evidence="1" id="KW-0808">Transferase</keyword>
<dbReference type="GO" id="GO:0016301">
    <property type="term" value="F:kinase activity"/>
    <property type="evidence" value="ECO:0007669"/>
    <property type="project" value="UniProtKB-KW"/>
</dbReference>
<dbReference type="OrthoDB" id="2015831at2759"/>
<proteinExistence type="predicted"/>
<dbReference type="Gene3D" id="1.10.510.10">
    <property type="entry name" value="Transferase(Phosphotransferase) domain 1"/>
    <property type="match status" value="1"/>
</dbReference>
<accession>A0A5A7P496</accession>
<reference evidence="2" key="1">
    <citation type="journal article" date="2019" name="Curr. Biol.">
        <title>Genome Sequence of Striga asiatica Provides Insight into the Evolution of Plant Parasitism.</title>
        <authorList>
            <person name="Yoshida S."/>
            <person name="Kim S."/>
            <person name="Wafula E.K."/>
            <person name="Tanskanen J."/>
            <person name="Kim Y.M."/>
            <person name="Honaas L."/>
            <person name="Yang Z."/>
            <person name="Spallek T."/>
            <person name="Conn C.E."/>
            <person name="Ichihashi Y."/>
            <person name="Cheong K."/>
            <person name="Cui S."/>
            <person name="Der J.P."/>
            <person name="Gundlach H."/>
            <person name="Jiao Y."/>
            <person name="Hori C."/>
            <person name="Ishida J.K."/>
            <person name="Kasahara H."/>
            <person name="Kiba T."/>
            <person name="Kim M.S."/>
            <person name="Koo N."/>
            <person name="Laohavisit A."/>
            <person name="Lee Y.H."/>
            <person name="Lumba S."/>
            <person name="McCourt P."/>
            <person name="Mortimer J.C."/>
            <person name="Mutuku J.M."/>
            <person name="Nomura T."/>
            <person name="Sasaki-Sekimoto Y."/>
            <person name="Seto Y."/>
            <person name="Wang Y."/>
            <person name="Wakatake T."/>
            <person name="Sakakibara H."/>
            <person name="Demura T."/>
            <person name="Yamaguchi S."/>
            <person name="Yoneyama K."/>
            <person name="Manabe R.I."/>
            <person name="Nelson D.C."/>
            <person name="Schulman A.H."/>
            <person name="Timko M.P."/>
            <person name="dePamphilis C.W."/>
            <person name="Choi D."/>
            <person name="Shirasu K."/>
        </authorList>
    </citation>
    <scope>NUCLEOTIDE SEQUENCE [LARGE SCALE GENOMIC DNA]</scope>
    <source>
        <strain evidence="2">cv. UVA1</strain>
    </source>
</reference>
<evidence type="ECO:0000313" key="2">
    <source>
        <dbReference type="Proteomes" id="UP000325081"/>
    </source>
</evidence>
<evidence type="ECO:0000313" key="1">
    <source>
        <dbReference type="EMBL" id="GER27391.1"/>
    </source>
</evidence>
<comment type="caution">
    <text evidence="1">The sequence shown here is derived from an EMBL/GenBank/DDBJ whole genome shotgun (WGS) entry which is preliminary data.</text>
</comment>
<keyword evidence="1" id="KW-0418">Kinase</keyword>
<sequence length="123" mass="13699">MDYKKSLTFKFKSVITSSLGSAIIIDSFGAEYDLDNSADLLKLDYFKCLEKKCPLLLKEMNKLLTGRQAKKNEIGDDGPSLDVVKWMLKALEIGMDCTSIAPEKRPSMNEVVRALQSLQTSSS</sequence>
<organism evidence="1 2">
    <name type="scientific">Striga asiatica</name>
    <name type="common">Asiatic witchweed</name>
    <name type="synonym">Buchnera asiatica</name>
    <dbReference type="NCBI Taxonomy" id="4170"/>
    <lineage>
        <taxon>Eukaryota</taxon>
        <taxon>Viridiplantae</taxon>
        <taxon>Streptophyta</taxon>
        <taxon>Embryophyta</taxon>
        <taxon>Tracheophyta</taxon>
        <taxon>Spermatophyta</taxon>
        <taxon>Magnoliopsida</taxon>
        <taxon>eudicotyledons</taxon>
        <taxon>Gunneridae</taxon>
        <taxon>Pentapetalae</taxon>
        <taxon>asterids</taxon>
        <taxon>lamiids</taxon>
        <taxon>Lamiales</taxon>
        <taxon>Orobanchaceae</taxon>
        <taxon>Buchnereae</taxon>
        <taxon>Striga</taxon>
    </lineage>
</organism>
<protein>
    <submittedName>
        <fullName evidence="1">Leucine-rich repeat protein kinase family protein</fullName>
    </submittedName>
</protein>